<evidence type="ECO:0000313" key="1">
    <source>
        <dbReference type="EMBL" id="KAG2599573.1"/>
    </source>
</evidence>
<dbReference type="EMBL" id="CM029045">
    <property type="protein sequence ID" value="KAG2599573.1"/>
    <property type="molecule type" value="Genomic_DNA"/>
</dbReference>
<evidence type="ECO:0000313" key="2">
    <source>
        <dbReference type="Proteomes" id="UP000823388"/>
    </source>
</evidence>
<protein>
    <submittedName>
        <fullName evidence="1">Uncharacterized protein</fullName>
    </submittedName>
</protein>
<keyword evidence="2" id="KW-1185">Reference proteome</keyword>
<reference evidence="1 2" key="1">
    <citation type="submission" date="2020-05" db="EMBL/GenBank/DDBJ databases">
        <title>WGS assembly of Panicum virgatum.</title>
        <authorList>
            <person name="Lovell J.T."/>
            <person name="Jenkins J."/>
            <person name="Shu S."/>
            <person name="Juenger T.E."/>
            <person name="Schmutz J."/>
        </authorList>
    </citation>
    <scope>NUCLEOTIDE SEQUENCE [LARGE SCALE GENOMIC DNA]</scope>
    <source>
        <strain evidence="2">cv. AP13</strain>
    </source>
</reference>
<dbReference type="AlphaFoldDB" id="A0A8T0SRI1"/>
<sequence>MVRLRRAVAPVTAAPGAAAVTTRDARSGALEGGSGASAATSAAAALGDRRCCPASLVSLWNCSRRPSCGGAVVLCCPCELMRALSAECNGRTHIRTASLHLYRGLCHAIFVESG</sequence>
<organism evidence="1 2">
    <name type="scientific">Panicum virgatum</name>
    <name type="common">Blackwell switchgrass</name>
    <dbReference type="NCBI Taxonomy" id="38727"/>
    <lineage>
        <taxon>Eukaryota</taxon>
        <taxon>Viridiplantae</taxon>
        <taxon>Streptophyta</taxon>
        <taxon>Embryophyta</taxon>
        <taxon>Tracheophyta</taxon>
        <taxon>Spermatophyta</taxon>
        <taxon>Magnoliopsida</taxon>
        <taxon>Liliopsida</taxon>
        <taxon>Poales</taxon>
        <taxon>Poaceae</taxon>
        <taxon>PACMAD clade</taxon>
        <taxon>Panicoideae</taxon>
        <taxon>Panicodae</taxon>
        <taxon>Paniceae</taxon>
        <taxon>Panicinae</taxon>
        <taxon>Panicum</taxon>
        <taxon>Panicum sect. Hiantes</taxon>
    </lineage>
</organism>
<gene>
    <name evidence="1" type="ORF">PVAP13_5KG447014</name>
</gene>
<name>A0A8T0SRI1_PANVG</name>
<proteinExistence type="predicted"/>
<comment type="caution">
    <text evidence="1">The sequence shown here is derived from an EMBL/GenBank/DDBJ whole genome shotgun (WGS) entry which is preliminary data.</text>
</comment>
<accession>A0A8T0SRI1</accession>
<dbReference type="Proteomes" id="UP000823388">
    <property type="component" value="Chromosome 5K"/>
</dbReference>